<dbReference type="Pfam" id="PF13442">
    <property type="entry name" value="Cytochrome_CBB3"/>
    <property type="match status" value="1"/>
</dbReference>
<dbReference type="SUPFAM" id="SSF46626">
    <property type="entry name" value="Cytochrome c"/>
    <property type="match status" value="1"/>
</dbReference>
<dbReference type="InterPro" id="IPR009056">
    <property type="entry name" value="Cyt_c-like_dom"/>
</dbReference>
<dbReference type="STRING" id="1908237.BEN47_14730"/>
<keyword evidence="3 4" id="KW-0408">Iron</keyword>
<dbReference type="GO" id="GO:0009055">
    <property type="term" value="F:electron transfer activity"/>
    <property type="evidence" value="ECO:0007669"/>
    <property type="project" value="InterPro"/>
</dbReference>
<dbReference type="GO" id="GO:0020037">
    <property type="term" value="F:heme binding"/>
    <property type="evidence" value="ECO:0007669"/>
    <property type="project" value="InterPro"/>
</dbReference>
<evidence type="ECO:0000313" key="8">
    <source>
        <dbReference type="Proteomes" id="UP000176294"/>
    </source>
</evidence>
<evidence type="ECO:0000256" key="3">
    <source>
        <dbReference type="ARBA" id="ARBA00023004"/>
    </source>
</evidence>
<dbReference type="Gene3D" id="1.10.760.10">
    <property type="entry name" value="Cytochrome c-like domain"/>
    <property type="match status" value="1"/>
</dbReference>
<accession>A0A1G1T3K3</accession>
<keyword evidence="5" id="KW-0732">Signal</keyword>
<dbReference type="PROSITE" id="PS51007">
    <property type="entry name" value="CYTC"/>
    <property type="match status" value="1"/>
</dbReference>
<keyword evidence="1 4" id="KW-0349">Heme</keyword>
<dbReference type="AlphaFoldDB" id="A0A1G1T3K3"/>
<dbReference type="GO" id="GO:0046872">
    <property type="term" value="F:metal ion binding"/>
    <property type="evidence" value="ECO:0007669"/>
    <property type="project" value="UniProtKB-KW"/>
</dbReference>
<evidence type="ECO:0000313" key="7">
    <source>
        <dbReference type="EMBL" id="OGX85460.1"/>
    </source>
</evidence>
<name>A0A1G1T3K3_9BACT</name>
<dbReference type="InterPro" id="IPR036909">
    <property type="entry name" value="Cyt_c-like_dom_sf"/>
</dbReference>
<feature type="chain" id="PRO_5009578896" description="Cytochrome c domain-containing protein" evidence="5">
    <location>
        <begin position="30"/>
        <end position="134"/>
    </location>
</feature>
<evidence type="ECO:0000259" key="6">
    <source>
        <dbReference type="PROSITE" id="PS51007"/>
    </source>
</evidence>
<evidence type="ECO:0000256" key="5">
    <source>
        <dbReference type="SAM" id="SignalP"/>
    </source>
</evidence>
<reference evidence="7 8" key="1">
    <citation type="submission" date="2016-08" db="EMBL/GenBank/DDBJ databases">
        <title>Hymenobacter coccineus sp. nov., Hymenobacter lapidarius sp. nov. and Hymenobacter glacialis sp. nov., isolated from Antarctic soil.</title>
        <authorList>
            <person name="Sedlacek I."/>
            <person name="Kralova S."/>
            <person name="Kyrova K."/>
            <person name="Maslanova I."/>
            <person name="Stankova E."/>
            <person name="Vrbovska V."/>
            <person name="Nemec M."/>
            <person name="Bartak M."/>
            <person name="Svec P."/>
            <person name="Busse H.-J."/>
            <person name="Pantucek R."/>
        </authorList>
    </citation>
    <scope>NUCLEOTIDE SEQUENCE [LARGE SCALE GENOMIC DNA]</scope>
    <source>
        <strain evidence="7 8">CCM 8643</strain>
    </source>
</reference>
<feature type="signal peptide" evidence="5">
    <location>
        <begin position="1"/>
        <end position="29"/>
    </location>
</feature>
<comment type="caution">
    <text evidence="7">The sequence shown here is derived from an EMBL/GenBank/DDBJ whole genome shotgun (WGS) entry which is preliminary data.</text>
</comment>
<feature type="domain" description="Cytochrome c" evidence="6">
    <location>
        <begin position="50"/>
        <end position="131"/>
    </location>
</feature>
<dbReference type="EMBL" id="MDZB01000105">
    <property type="protein sequence ID" value="OGX85460.1"/>
    <property type="molecule type" value="Genomic_DNA"/>
</dbReference>
<sequence length="134" mass="14341">MVFLFMKTPLSSISALLMLGSTMVLLASAGCTDSKGGQPSPCNVEAQPVTYAAVVSPIFDARCRACHSSQVANSMGGGNDFSTYEAIKRFPSNVLLNSIRHAPRARAMPPVGSKLSDCDIERIERWTATGFPEK</sequence>
<keyword evidence="2 4" id="KW-0479">Metal-binding</keyword>
<organism evidence="7 8">
    <name type="scientific">Hymenobacter lapidarius</name>
    <dbReference type="NCBI Taxonomy" id="1908237"/>
    <lineage>
        <taxon>Bacteria</taxon>
        <taxon>Pseudomonadati</taxon>
        <taxon>Bacteroidota</taxon>
        <taxon>Cytophagia</taxon>
        <taxon>Cytophagales</taxon>
        <taxon>Hymenobacteraceae</taxon>
        <taxon>Hymenobacter</taxon>
    </lineage>
</organism>
<proteinExistence type="predicted"/>
<protein>
    <recommendedName>
        <fullName evidence="6">Cytochrome c domain-containing protein</fullName>
    </recommendedName>
</protein>
<dbReference type="PROSITE" id="PS51257">
    <property type="entry name" value="PROKAR_LIPOPROTEIN"/>
    <property type="match status" value="1"/>
</dbReference>
<dbReference type="Proteomes" id="UP000176294">
    <property type="component" value="Unassembled WGS sequence"/>
</dbReference>
<gene>
    <name evidence="7" type="ORF">BEN47_14730</name>
</gene>
<evidence type="ECO:0000256" key="2">
    <source>
        <dbReference type="ARBA" id="ARBA00022723"/>
    </source>
</evidence>
<keyword evidence="8" id="KW-1185">Reference proteome</keyword>
<evidence type="ECO:0000256" key="4">
    <source>
        <dbReference type="PROSITE-ProRule" id="PRU00433"/>
    </source>
</evidence>
<evidence type="ECO:0000256" key="1">
    <source>
        <dbReference type="ARBA" id="ARBA00022617"/>
    </source>
</evidence>